<feature type="region of interest" description="Disordered" evidence="9">
    <location>
        <begin position="1"/>
        <end position="74"/>
    </location>
</feature>
<feature type="repeat" description="WD" evidence="8">
    <location>
        <begin position="337"/>
        <end position="370"/>
    </location>
</feature>
<dbReference type="PROSITE" id="PS50294">
    <property type="entry name" value="WD_REPEATS_REGION"/>
    <property type="match status" value="5"/>
</dbReference>
<evidence type="ECO:0000313" key="11">
    <source>
        <dbReference type="EMBL" id="EHB05238.1"/>
    </source>
</evidence>
<evidence type="ECO:0000256" key="3">
    <source>
        <dbReference type="ARBA" id="ARBA00022574"/>
    </source>
</evidence>
<feature type="domain" description="TFIID subunit TAF5 NTD2" evidence="10">
    <location>
        <begin position="97"/>
        <end position="195"/>
    </location>
</feature>
<keyword evidence="5" id="KW-0805">Transcription regulation</keyword>
<dbReference type="PROSITE" id="PS00678">
    <property type="entry name" value="WD_REPEATS_1"/>
    <property type="match status" value="2"/>
</dbReference>
<dbReference type="Pfam" id="PF04494">
    <property type="entry name" value="TFIID_NTD2"/>
    <property type="match status" value="1"/>
</dbReference>
<dbReference type="SMART" id="SM00320">
    <property type="entry name" value="WD40"/>
    <property type="match status" value="6"/>
</dbReference>
<dbReference type="InterPro" id="IPR015943">
    <property type="entry name" value="WD40/YVTN_repeat-like_dom_sf"/>
</dbReference>
<dbReference type="EMBL" id="JH168786">
    <property type="protein sequence ID" value="EHB05238.1"/>
    <property type="molecule type" value="Genomic_DNA"/>
</dbReference>
<organism evidence="11 12">
    <name type="scientific">Heterocephalus glaber</name>
    <name type="common">Naked mole rat</name>
    <dbReference type="NCBI Taxonomy" id="10181"/>
    <lineage>
        <taxon>Eukaryota</taxon>
        <taxon>Metazoa</taxon>
        <taxon>Chordata</taxon>
        <taxon>Craniata</taxon>
        <taxon>Vertebrata</taxon>
        <taxon>Euteleostomi</taxon>
        <taxon>Mammalia</taxon>
        <taxon>Eutheria</taxon>
        <taxon>Euarchontoglires</taxon>
        <taxon>Glires</taxon>
        <taxon>Rodentia</taxon>
        <taxon>Hystricomorpha</taxon>
        <taxon>Bathyergidae</taxon>
        <taxon>Heterocephalus</taxon>
    </lineage>
</organism>
<keyword evidence="7" id="KW-0539">Nucleus</keyword>
<keyword evidence="6" id="KW-0804">Transcription</keyword>
<dbReference type="GO" id="GO:0000123">
    <property type="term" value="C:histone acetyltransferase complex"/>
    <property type="evidence" value="ECO:0007669"/>
    <property type="project" value="TreeGrafter"/>
</dbReference>
<gene>
    <name evidence="11" type="ORF">GW7_10231</name>
</gene>
<dbReference type="FunFam" id="2.130.10.10:FF:000202">
    <property type="entry name" value="TAF5-like RNA polymerase II p300/CBP-associated factor-associated factor 65 kDa subunit 5L"/>
    <property type="match status" value="1"/>
</dbReference>
<dbReference type="SUPFAM" id="SSF50978">
    <property type="entry name" value="WD40 repeat-like"/>
    <property type="match status" value="1"/>
</dbReference>
<dbReference type="InterPro" id="IPR020472">
    <property type="entry name" value="WD40_PAC1"/>
</dbReference>
<dbReference type="PANTHER" id="PTHR19879:SF6">
    <property type="entry name" value="TAF5-LIKE RNA POLYMERASE II P300_CBP-ASSOCIATED FACTOR-ASSOCIATED FACTOR 65 KDA SUBUNIT 5L"/>
    <property type="match status" value="1"/>
</dbReference>
<dbReference type="CDD" id="cd00200">
    <property type="entry name" value="WD40"/>
    <property type="match status" value="1"/>
</dbReference>
<dbReference type="GO" id="GO:0005634">
    <property type="term" value="C:nucleus"/>
    <property type="evidence" value="ECO:0007669"/>
    <property type="project" value="UniProtKB-SubCell"/>
</dbReference>
<evidence type="ECO:0000256" key="6">
    <source>
        <dbReference type="ARBA" id="ARBA00023163"/>
    </source>
</evidence>
<evidence type="ECO:0000256" key="9">
    <source>
        <dbReference type="SAM" id="MobiDB-lite"/>
    </source>
</evidence>
<evidence type="ECO:0000259" key="10">
    <source>
        <dbReference type="Pfam" id="PF04494"/>
    </source>
</evidence>
<dbReference type="InterPro" id="IPR019775">
    <property type="entry name" value="WD40_repeat_CS"/>
</dbReference>
<proteinExistence type="inferred from homology"/>
<dbReference type="InterPro" id="IPR037264">
    <property type="entry name" value="TFIID_NTD2_sf"/>
</dbReference>
<feature type="repeat" description="WD" evidence="8">
    <location>
        <begin position="505"/>
        <end position="540"/>
    </location>
</feature>
<dbReference type="AlphaFoldDB" id="G5B7H7"/>
<protein>
    <submittedName>
        <fullName evidence="11">TAF5-like RNA polymerase II p300/CBP-associated factor-associated factor 65 kDa subunit 5L</fullName>
    </submittedName>
</protein>
<dbReference type="PROSITE" id="PS50082">
    <property type="entry name" value="WD_REPEATS_2"/>
    <property type="match status" value="5"/>
</dbReference>
<comment type="similarity">
    <text evidence="2">Belongs to the WD repeat TAF5 family.</text>
</comment>
<dbReference type="InterPro" id="IPR001680">
    <property type="entry name" value="WD40_rpt"/>
</dbReference>
<evidence type="ECO:0000256" key="8">
    <source>
        <dbReference type="PROSITE-ProRule" id="PRU00221"/>
    </source>
</evidence>
<dbReference type="InterPro" id="IPR036322">
    <property type="entry name" value="WD40_repeat_dom_sf"/>
</dbReference>
<dbReference type="STRING" id="10181.G5B7H7"/>
<dbReference type="Proteomes" id="UP000006813">
    <property type="component" value="Unassembled WGS sequence"/>
</dbReference>
<evidence type="ECO:0000256" key="4">
    <source>
        <dbReference type="ARBA" id="ARBA00022737"/>
    </source>
</evidence>
<evidence type="ECO:0000256" key="7">
    <source>
        <dbReference type="ARBA" id="ARBA00023242"/>
    </source>
</evidence>
<feature type="repeat" description="WD" evidence="8">
    <location>
        <begin position="463"/>
        <end position="504"/>
    </location>
</feature>
<evidence type="ECO:0000256" key="2">
    <source>
        <dbReference type="ARBA" id="ARBA00009435"/>
    </source>
</evidence>
<dbReference type="PANTHER" id="PTHR19879">
    <property type="entry name" value="TRANSCRIPTION INITIATION FACTOR TFIID"/>
    <property type="match status" value="1"/>
</dbReference>
<dbReference type="Pfam" id="PF00400">
    <property type="entry name" value="WD40"/>
    <property type="match status" value="5"/>
</dbReference>
<dbReference type="GO" id="GO:0003713">
    <property type="term" value="F:transcription coactivator activity"/>
    <property type="evidence" value="ECO:0007669"/>
    <property type="project" value="TreeGrafter"/>
</dbReference>
<comment type="subcellular location">
    <subcellularLocation>
        <location evidence="1">Nucleus</location>
    </subcellularLocation>
</comment>
<dbReference type="SUPFAM" id="SSF160897">
    <property type="entry name" value="Taf5 N-terminal domain-like"/>
    <property type="match status" value="1"/>
</dbReference>
<name>G5B7H7_HETGA</name>
<dbReference type="PRINTS" id="PR00320">
    <property type="entry name" value="GPROTEINBRPT"/>
</dbReference>
<keyword evidence="4" id="KW-0677">Repeat</keyword>
<evidence type="ECO:0000256" key="5">
    <source>
        <dbReference type="ARBA" id="ARBA00023015"/>
    </source>
</evidence>
<accession>G5B7H7</accession>
<dbReference type="GO" id="GO:0016251">
    <property type="term" value="F:RNA polymerase II general transcription initiation factor activity"/>
    <property type="evidence" value="ECO:0007669"/>
    <property type="project" value="TreeGrafter"/>
</dbReference>
<feature type="repeat" description="WD" evidence="8">
    <location>
        <begin position="379"/>
        <end position="420"/>
    </location>
</feature>
<evidence type="ECO:0000313" key="12">
    <source>
        <dbReference type="Proteomes" id="UP000006813"/>
    </source>
</evidence>
<dbReference type="InParanoid" id="G5B7H7"/>
<dbReference type="InterPro" id="IPR007582">
    <property type="entry name" value="TFIID_NTD2"/>
</dbReference>
<dbReference type="Gene3D" id="2.130.10.10">
    <property type="entry name" value="YVTN repeat-like/Quinoprotein amine dehydrogenase"/>
    <property type="match status" value="2"/>
</dbReference>
<keyword evidence="3 8" id="KW-0853">WD repeat</keyword>
<dbReference type="Gene3D" id="1.25.40.500">
    <property type="entry name" value="TFIID subunit TAF5, NTD2 domain"/>
    <property type="match status" value="1"/>
</dbReference>
<dbReference type="CDD" id="cd08044">
    <property type="entry name" value="TAF5_NTD2"/>
    <property type="match status" value="1"/>
</dbReference>
<feature type="repeat" description="WD" evidence="8">
    <location>
        <begin position="421"/>
        <end position="462"/>
    </location>
</feature>
<evidence type="ECO:0000256" key="1">
    <source>
        <dbReference type="ARBA" id="ARBA00004123"/>
    </source>
</evidence>
<reference evidence="11 12" key="1">
    <citation type="journal article" date="2011" name="Nature">
        <title>Genome sequencing reveals insights into physiology and longevity of the naked mole rat.</title>
        <authorList>
            <person name="Kim E.B."/>
            <person name="Fang X."/>
            <person name="Fushan A.A."/>
            <person name="Huang Z."/>
            <person name="Lobanov A.V."/>
            <person name="Han L."/>
            <person name="Marino S.M."/>
            <person name="Sun X."/>
            <person name="Turanov A.A."/>
            <person name="Yang P."/>
            <person name="Yim S.H."/>
            <person name="Zhao X."/>
            <person name="Kasaikina M.V."/>
            <person name="Stoletzki N."/>
            <person name="Peng C."/>
            <person name="Polak P."/>
            <person name="Xiong Z."/>
            <person name="Kiezun A."/>
            <person name="Zhu Y."/>
            <person name="Chen Y."/>
            <person name="Kryukov G.V."/>
            <person name="Zhang Q."/>
            <person name="Peshkin L."/>
            <person name="Yang L."/>
            <person name="Bronson R.T."/>
            <person name="Buffenstein R."/>
            <person name="Wang B."/>
            <person name="Han C."/>
            <person name="Li Q."/>
            <person name="Chen L."/>
            <person name="Zhao W."/>
            <person name="Sunyaev S.R."/>
            <person name="Park T.J."/>
            <person name="Zhang G."/>
            <person name="Wang J."/>
            <person name="Gladyshev V.N."/>
        </authorList>
    </citation>
    <scope>NUCLEOTIDE SEQUENCE [LARGE SCALE GENOMIC DNA]</scope>
</reference>
<sequence>MLFPPPGTGGAGAGAGQHRRLRLLHARSPTHSPSSLQPGEPARSFRESSVWLRDSDSENSFQESKLESQKDLEEEEDEERLWKFLTESDSPPPSYDIIPLLYPLFVYLHLSLVQSSPKSVVESFYDRFHGLFLRDESQRDIIEQLRTTHTMQDVQANPRLLAFLDSKCVVRLPEDGYYYLMRYLKSEDNAALCQVHTVHIQLDVQPAGEAATPHKTGVETPQELSPAPITLLQDEGALEALQESIRRVRAGPPSLTTVCFYTFCHTQQLLNTTEFDPDTKLLAAGFDSFCIRICSLLSKKLKSEPRCVDVSRIRLACDILEQEEGEEDSAGTEIKILRGHCGPVYGVRFLTDSSGLLSCSEDTSIRYWDLGTFTSTVLYKGHAYPVWDVDISPYSLYFASGSHDRTARLWSFDRTYPLRIYAGPLADVDCVKFHPNSNYLATGSGDQTVRLWSAQQGATVRLFTGHQGSVLALAFSPDGKYLASAGEDTQLKLWDLASGTLFKELRGHEDSITSLTFSSGSGLLASASMDNSVRVWDIRSTHCRAPVPGSSRELVGVYTRQTSRVLSVQFMASNQLLVTGIAQEDQKE</sequence>